<name>A0AAW8EW07_9MICO</name>
<reference evidence="2 3" key="1">
    <citation type="submission" date="2023-07" db="EMBL/GenBank/DDBJ databases">
        <title>Comparative genomics of wheat-associated soil bacteria to identify genetic determinants of phenazine resistance.</title>
        <authorList>
            <person name="Mouncey N."/>
        </authorList>
    </citation>
    <scope>NUCLEOTIDE SEQUENCE [LARGE SCALE GENOMIC DNA]</scope>
    <source>
        <strain evidence="2 3">W4I9-1</strain>
    </source>
</reference>
<evidence type="ECO:0000313" key="2">
    <source>
        <dbReference type="EMBL" id="MDQ0647262.1"/>
    </source>
</evidence>
<proteinExistence type="predicted"/>
<evidence type="ECO:0000313" key="3">
    <source>
        <dbReference type="Proteomes" id="UP001244427"/>
    </source>
</evidence>
<keyword evidence="1" id="KW-1133">Transmembrane helix</keyword>
<sequence>MLLRRPPVRFGRILKGVTVSTIAAITVWHLFASFLWISPPTPLRQIVPGNMLSAYMLPWFGQSWSVFAPEPINGAYTFAVRAKVLNEVGEVEETDWVTPTDVEYGLAHHNLFPPRAANLGYHASSGVKDRWSRLTAEQQEITSLNYFEGDAWLGRLRDDLLAQSADNEDAVIDYIVAEQVAAGYATQVAVAVWGDEVVQVQFKATRQNIVPFAQRNDEDAKRPAPQIASTGWRGLLIRDQQDSAPFDEIFAGERQKEASK</sequence>
<organism evidence="2 3">
    <name type="scientific">Microbacterium natoriense</name>
    <dbReference type="NCBI Taxonomy" id="284570"/>
    <lineage>
        <taxon>Bacteria</taxon>
        <taxon>Bacillati</taxon>
        <taxon>Actinomycetota</taxon>
        <taxon>Actinomycetes</taxon>
        <taxon>Micrococcales</taxon>
        <taxon>Microbacteriaceae</taxon>
        <taxon>Microbacterium</taxon>
    </lineage>
</organism>
<dbReference type="Proteomes" id="UP001244427">
    <property type="component" value="Unassembled WGS sequence"/>
</dbReference>
<dbReference type="AlphaFoldDB" id="A0AAW8EW07"/>
<protein>
    <submittedName>
        <fullName evidence="2">Uncharacterized protein</fullName>
    </submittedName>
</protein>
<gene>
    <name evidence="2" type="ORF">QFZ53_001458</name>
</gene>
<keyword evidence="1" id="KW-0812">Transmembrane</keyword>
<keyword evidence="3" id="KW-1185">Reference proteome</keyword>
<dbReference type="Pfam" id="PF19136">
    <property type="entry name" value="DUF5819"/>
    <property type="match status" value="1"/>
</dbReference>
<feature type="transmembrane region" description="Helical" evidence="1">
    <location>
        <begin position="12"/>
        <end position="37"/>
    </location>
</feature>
<accession>A0AAW8EW07</accession>
<keyword evidence="1" id="KW-0472">Membrane</keyword>
<dbReference type="InterPro" id="IPR043857">
    <property type="entry name" value="DUF5819"/>
</dbReference>
<evidence type="ECO:0000256" key="1">
    <source>
        <dbReference type="SAM" id="Phobius"/>
    </source>
</evidence>
<comment type="caution">
    <text evidence="2">The sequence shown here is derived from an EMBL/GenBank/DDBJ whole genome shotgun (WGS) entry which is preliminary data.</text>
</comment>
<dbReference type="EMBL" id="JAUSXV010000001">
    <property type="protein sequence ID" value="MDQ0647262.1"/>
    <property type="molecule type" value="Genomic_DNA"/>
</dbReference>